<dbReference type="EMBL" id="JRLY01000022">
    <property type="protein sequence ID" value="KGO91229.1"/>
    <property type="molecule type" value="Genomic_DNA"/>
</dbReference>
<feature type="signal peptide" evidence="1">
    <location>
        <begin position="1"/>
        <end position="18"/>
    </location>
</feature>
<organism evidence="2 3">
    <name type="scientific">Flavobacterium subsaxonicum WB 4.1-42 = DSM 21790</name>
    <dbReference type="NCBI Taxonomy" id="1121898"/>
    <lineage>
        <taxon>Bacteria</taxon>
        <taxon>Pseudomonadati</taxon>
        <taxon>Bacteroidota</taxon>
        <taxon>Flavobacteriia</taxon>
        <taxon>Flavobacteriales</taxon>
        <taxon>Flavobacteriaceae</taxon>
        <taxon>Flavobacterium</taxon>
    </lineage>
</organism>
<dbReference type="STRING" id="1121898.GCA_000422725_03082"/>
<gene>
    <name evidence="2" type="ORF">Q766_18915</name>
</gene>
<accession>A0A0A2MG46</accession>
<feature type="chain" id="PRO_5001991379" evidence="1">
    <location>
        <begin position="19"/>
        <end position="316"/>
    </location>
</feature>
<evidence type="ECO:0000313" key="3">
    <source>
        <dbReference type="Proteomes" id="UP000030111"/>
    </source>
</evidence>
<dbReference type="Proteomes" id="UP000030111">
    <property type="component" value="Unassembled WGS sequence"/>
</dbReference>
<protein>
    <submittedName>
        <fullName evidence="2">Uncharacterized protein</fullName>
    </submittedName>
</protein>
<keyword evidence="3" id="KW-1185">Reference proteome</keyword>
<keyword evidence="1" id="KW-0732">Signal</keyword>
<proteinExistence type="predicted"/>
<comment type="caution">
    <text evidence="2">The sequence shown here is derived from an EMBL/GenBank/DDBJ whole genome shotgun (WGS) entry which is preliminary data.</text>
</comment>
<dbReference type="OrthoDB" id="1490226at2"/>
<evidence type="ECO:0000256" key="1">
    <source>
        <dbReference type="SAM" id="SignalP"/>
    </source>
</evidence>
<sequence>MIRLIPFALLINFITCFAQQPQFNVTADTVHVNLKGNLSAAFLTDNKYYALFETDSTVSTAPYKQFYIISKKGVVEKDIALPKVLDSYGYKIYFKNDSIILNNVIFKKAFYFDRQKLTFEPIKPTENFIYEDANYCVTYTYSGEWGGTTYFKHKISGKNYEVSSSRPTVVNKIRNKYFVTDYMGHMMGQSQVFEIENPLLMNKKIERVTRRNESKSNTGKKTLIDIFEVYISTSLVIDNTLYHLHYSKNKTYISKIKDNQLEPIFSFNQNAGSILQQQFDTDSQFLISKKYMSNDFCFMEINNTNISLRYFINDYK</sequence>
<dbReference type="RefSeq" id="WP_026993191.1">
    <property type="nucleotide sequence ID" value="NZ_JRLY01000022.1"/>
</dbReference>
<reference evidence="2 3" key="1">
    <citation type="submission" date="2013-09" db="EMBL/GenBank/DDBJ databases">
        <authorList>
            <person name="Zeng Z."/>
            <person name="Chen C."/>
        </authorList>
    </citation>
    <scope>NUCLEOTIDE SEQUENCE [LARGE SCALE GENOMIC DNA]</scope>
    <source>
        <strain evidence="2 3">WB 4.1-42</strain>
    </source>
</reference>
<evidence type="ECO:0000313" key="2">
    <source>
        <dbReference type="EMBL" id="KGO91229.1"/>
    </source>
</evidence>
<name>A0A0A2MG46_9FLAO</name>
<dbReference type="eggNOG" id="ENOG502Z9XB">
    <property type="taxonomic scope" value="Bacteria"/>
</dbReference>
<dbReference type="AlphaFoldDB" id="A0A0A2MG46"/>